<feature type="domain" description="O-acyltransferase WSD1-like N-terminal" evidence="1">
    <location>
        <begin position="26"/>
        <end position="167"/>
    </location>
</feature>
<accession>A0A1V2TF67</accession>
<dbReference type="STRING" id="1538463.B0T36_16970"/>
<sequence length="250" mass="27441">MIAVRSARRASAAVVDRAFRALAPRSPDTQMLVGAVLHVDGRAPELSILRDHIAARLPALPALTSYLPRGATRWTASYPDLAVHVVERAAPGEQENLESVVAELTRTELPDDAPHWRLWLLHGHAPQQYALLYLAHHYLQDAGGLLHTVESLFGPEISAEASSAVYHGFTRRLPAASDYGRCLTMSVRNVRQARKWSVPHYRTTPDRTLHWIPNPGNGSSGLGPMYETWVSGSPLGCSTPVPVRDNRSVS</sequence>
<dbReference type="GO" id="GO:0004144">
    <property type="term" value="F:diacylglycerol O-acyltransferase activity"/>
    <property type="evidence" value="ECO:0007669"/>
    <property type="project" value="InterPro"/>
</dbReference>
<evidence type="ECO:0000313" key="3">
    <source>
        <dbReference type="Proteomes" id="UP000188836"/>
    </source>
</evidence>
<dbReference type="Pfam" id="PF03007">
    <property type="entry name" value="WS_DGAT_cat"/>
    <property type="match status" value="1"/>
</dbReference>
<comment type="caution">
    <text evidence="2">The sequence shown here is derived from an EMBL/GenBank/DDBJ whole genome shotgun (WGS) entry which is preliminary data.</text>
</comment>
<protein>
    <recommendedName>
        <fullName evidence="1">O-acyltransferase WSD1-like N-terminal domain-containing protein</fullName>
    </recommendedName>
</protein>
<dbReference type="Proteomes" id="UP000188836">
    <property type="component" value="Unassembled WGS sequence"/>
</dbReference>
<reference evidence="2 3" key="1">
    <citation type="journal article" date="2016" name="Antonie Van Leeuwenhoek">
        <title>Nocardia donostiensis sp. nov., isolated from human respiratory specimens.</title>
        <authorList>
            <person name="Ercibengoa M."/>
            <person name="Bell M."/>
            <person name="Marimon J.M."/>
            <person name="Humrighouse B."/>
            <person name="Klenk H.P."/>
            <person name="Potter G."/>
            <person name="Perez-Trallero E."/>
        </authorList>
    </citation>
    <scope>NUCLEOTIDE SEQUENCE [LARGE SCALE GENOMIC DNA]</scope>
    <source>
        <strain evidence="2 3">X1655</strain>
    </source>
</reference>
<name>A0A1V2TF67_9NOCA</name>
<keyword evidence="3" id="KW-1185">Reference proteome</keyword>
<gene>
    <name evidence="2" type="ORF">B0T46_14410</name>
</gene>
<proteinExistence type="predicted"/>
<dbReference type="AlphaFoldDB" id="A0A1V2TF67"/>
<dbReference type="RefSeq" id="WP_077117302.1">
    <property type="nucleotide sequence ID" value="NZ_MUKP01000061.1"/>
</dbReference>
<dbReference type="OrthoDB" id="4671961at2"/>
<dbReference type="GO" id="GO:0045017">
    <property type="term" value="P:glycerolipid biosynthetic process"/>
    <property type="evidence" value="ECO:0007669"/>
    <property type="project" value="InterPro"/>
</dbReference>
<dbReference type="EMBL" id="MUMY01000011">
    <property type="protein sequence ID" value="ONM48172.1"/>
    <property type="molecule type" value="Genomic_DNA"/>
</dbReference>
<evidence type="ECO:0000259" key="1">
    <source>
        <dbReference type="Pfam" id="PF03007"/>
    </source>
</evidence>
<dbReference type="InterPro" id="IPR004255">
    <property type="entry name" value="O-acyltransferase_WSD1_N"/>
</dbReference>
<evidence type="ECO:0000313" key="2">
    <source>
        <dbReference type="EMBL" id="ONM48172.1"/>
    </source>
</evidence>
<organism evidence="2 3">
    <name type="scientific">Nocardia donostiensis</name>
    <dbReference type="NCBI Taxonomy" id="1538463"/>
    <lineage>
        <taxon>Bacteria</taxon>
        <taxon>Bacillati</taxon>
        <taxon>Actinomycetota</taxon>
        <taxon>Actinomycetes</taxon>
        <taxon>Mycobacteriales</taxon>
        <taxon>Nocardiaceae</taxon>
        <taxon>Nocardia</taxon>
    </lineage>
</organism>